<evidence type="ECO:0000256" key="5">
    <source>
        <dbReference type="RuleBase" id="RU003956"/>
    </source>
</evidence>
<evidence type="ECO:0000256" key="4">
    <source>
        <dbReference type="PIRSR" id="PIRSR601765-1"/>
    </source>
</evidence>
<evidence type="ECO:0000313" key="6">
    <source>
        <dbReference type="EMBL" id="KAK0707323.1"/>
    </source>
</evidence>
<reference evidence="6" key="1">
    <citation type="submission" date="2023-06" db="EMBL/GenBank/DDBJ databases">
        <title>Genome-scale phylogeny and comparative genomics of the fungal order Sordariales.</title>
        <authorList>
            <consortium name="Lawrence Berkeley National Laboratory"/>
            <person name="Hensen N."/>
            <person name="Bonometti L."/>
            <person name="Westerberg I."/>
            <person name="Brannstrom I.O."/>
            <person name="Guillou S."/>
            <person name="Cros-Aarteil S."/>
            <person name="Calhoun S."/>
            <person name="Haridas S."/>
            <person name="Kuo A."/>
            <person name="Mondo S."/>
            <person name="Pangilinan J."/>
            <person name="Riley R."/>
            <person name="Labutti K."/>
            <person name="Andreopoulos B."/>
            <person name="Lipzen A."/>
            <person name="Chen C."/>
            <person name="Yanf M."/>
            <person name="Daum C."/>
            <person name="Ng V."/>
            <person name="Clum A."/>
            <person name="Steindorff A."/>
            <person name="Ohm R."/>
            <person name="Martin F."/>
            <person name="Silar P."/>
            <person name="Natvig D."/>
            <person name="Lalanne C."/>
            <person name="Gautier V."/>
            <person name="Ament-Velasquez S.L."/>
            <person name="Kruys A."/>
            <person name="Hutchinson M.I."/>
            <person name="Powell A.J."/>
            <person name="Barry K."/>
            <person name="Miller A.N."/>
            <person name="Grigoriev I.V."/>
            <person name="Debuchy R."/>
            <person name="Gladieux P."/>
            <person name="Thoren M.H."/>
            <person name="Johannesson H."/>
        </authorList>
    </citation>
    <scope>NUCLEOTIDE SEQUENCE</scope>
    <source>
        <strain evidence="6">SMH4607-1</strain>
    </source>
</reference>
<evidence type="ECO:0000256" key="2">
    <source>
        <dbReference type="ARBA" id="ARBA00022723"/>
    </source>
</evidence>
<dbReference type="GO" id="GO:0004089">
    <property type="term" value="F:carbonate dehydratase activity"/>
    <property type="evidence" value="ECO:0007669"/>
    <property type="project" value="UniProtKB-UniRule"/>
</dbReference>
<dbReference type="InterPro" id="IPR001765">
    <property type="entry name" value="Carbonic_anhydrase"/>
</dbReference>
<dbReference type="EC" id="4.2.1.1" evidence="5"/>
<dbReference type="PANTHER" id="PTHR43175">
    <property type="entry name" value="CARBONIC ANHYDRASE"/>
    <property type="match status" value="1"/>
</dbReference>
<comment type="caution">
    <text evidence="6">The sequence shown here is derived from an EMBL/GenBank/DDBJ whole genome shotgun (WGS) entry which is preliminary data.</text>
</comment>
<dbReference type="Proteomes" id="UP001172102">
    <property type="component" value="Unassembled WGS sequence"/>
</dbReference>
<organism evidence="6 7">
    <name type="scientific">Lasiosphaeris hirsuta</name>
    <dbReference type="NCBI Taxonomy" id="260670"/>
    <lineage>
        <taxon>Eukaryota</taxon>
        <taxon>Fungi</taxon>
        <taxon>Dikarya</taxon>
        <taxon>Ascomycota</taxon>
        <taxon>Pezizomycotina</taxon>
        <taxon>Sordariomycetes</taxon>
        <taxon>Sordariomycetidae</taxon>
        <taxon>Sordariales</taxon>
        <taxon>Lasiosphaeriaceae</taxon>
        <taxon>Lasiosphaeris</taxon>
    </lineage>
</organism>
<evidence type="ECO:0000256" key="3">
    <source>
        <dbReference type="ARBA" id="ARBA00022833"/>
    </source>
</evidence>
<dbReference type="GO" id="GO:0008270">
    <property type="term" value="F:zinc ion binding"/>
    <property type="evidence" value="ECO:0007669"/>
    <property type="project" value="UniProtKB-UniRule"/>
</dbReference>
<dbReference type="AlphaFoldDB" id="A0AA40A135"/>
<evidence type="ECO:0000313" key="7">
    <source>
        <dbReference type="Proteomes" id="UP001172102"/>
    </source>
</evidence>
<gene>
    <name evidence="6" type="ORF">B0H67DRAFT_587278</name>
</gene>
<feature type="binding site" evidence="4">
    <location>
        <position position="98"/>
    </location>
    <ligand>
        <name>Zn(2+)</name>
        <dbReference type="ChEBI" id="CHEBI:29105"/>
    </ligand>
</feature>
<dbReference type="Gene3D" id="3.40.1050.10">
    <property type="entry name" value="Carbonic anhydrase"/>
    <property type="match status" value="1"/>
</dbReference>
<dbReference type="PANTHER" id="PTHR43175:SF3">
    <property type="entry name" value="CARBON DISULFIDE HYDROLASE"/>
    <property type="match status" value="1"/>
</dbReference>
<keyword evidence="5" id="KW-0456">Lyase</keyword>
<evidence type="ECO:0000256" key="1">
    <source>
        <dbReference type="ARBA" id="ARBA00006217"/>
    </source>
</evidence>
<comment type="cofactor">
    <cofactor evidence="4">
        <name>Zn(2+)</name>
        <dbReference type="ChEBI" id="CHEBI:29105"/>
    </cofactor>
    <text evidence="4">Binds 1 zinc ion per subunit.</text>
</comment>
<feature type="binding site" evidence="4">
    <location>
        <position position="95"/>
    </location>
    <ligand>
        <name>Zn(2+)</name>
        <dbReference type="ChEBI" id="CHEBI:29105"/>
    </ligand>
</feature>
<keyword evidence="7" id="KW-1185">Reference proteome</keyword>
<dbReference type="InterPro" id="IPR036874">
    <property type="entry name" value="Carbonic_anhydrase_sf"/>
</dbReference>
<name>A0AA40A135_9PEZI</name>
<comment type="similarity">
    <text evidence="1 5">Belongs to the beta-class carbonic anhydrase family.</text>
</comment>
<keyword evidence="2 4" id="KW-0479">Metal-binding</keyword>
<dbReference type="SMART" id="SM00947">
    <property type="entry name" value="Pro_CA"/>
    <property type="match status" value="1"/>
</dbReference>
<comment type="function">
    <text evidence="5">Reversible hydration of carbon dioxide.</text>
</comment>
<accession>A0AA40A135</accession>
<dbReference type="Pfam" id="PF00484">
    <property type="entry name" value="Pro_CA"/>
    <property type="match status" value="1"/>
</dbReference>
<keyword evidence="3 4" id="KW-0862">Zinc</keyword>
<dbReference type="EMBL" id="JAUKUA010000006">
    <property type="protein sequence ID" value="KAK0707323.1"/>
    <property type="molecule type" value="Genomic_DNA"/>
</dbReference>
<sequence length="177" mass="19829">MSTTVTQLLERNKATSASHDPIPTFGELKAARAPLPKTLVVTCLDPRCIPEEFFKLKVGEVLVHRNAGGNIRHALRDVLLLDEIFKLDELAIVHHNDCGTLAFTEETMHADVKARLDKARWPEVDNIVFGANTNMEESVKTDVEWVHANPLIREELKQGCQGFMFDLVSGKVEKVTQ</sequence>
<feature type="binding site" evidence="4">
    <location>
        <position position="45"/>
    </location>
    <ligand>
        <name>Zn(2+)</name>
        <dbReference type="ChEBI" id="CHEBI:29105"/>
    </ligand>
</feature>
<proteinExistence type="inferred from homology"/>
<feature type="binding site" evidence="4">
    <location>
        <position position="43"/>
    </location>
    <ligand>
        <name>Zn(2+)</name>
        <dbReference type="ChEBI" id="CHEBI:29105"/>
    </ligand>
</feature>
<comment type="catalytic activity">
    <reaction evidence="5">
        <text>hydrogencarbonate + H(+) = CO2 + H2O</text>
        <dbReference type="Rhea" id="RHEA:10748"/>
        <dbReference type="ChEBI" id="CHEBI:15377"/>
        <dbReference type="ChEBI" id="CHEBI:15378"/>
        <dbReference type="ChEBI" id="CHEBI:16526"/>
        <dbReference type="ChEBI" id="CHEBI:17544"/>
        <dbReference type="EC" id="4.2.1.1"/>
    </reaction>
</comment>
<dbReference type="SUPFAM" id="SSF53056">
    <property type="entry name" value="beta-carbonic anhydrase, cab"/>
    <property type="match status" value="1"/>
</dbReference>
<protein>
    <recommendedName>
        <fullName evidence="5">Carbonic anhydrase</fullName>
        <ecNumber evidence="5">4.2.1.1</ecNumber>
    </recommendedName>
    <alternativeName>
        <fullName evidence="5">Carbonate dehydratase</fullName>
    </alternativeName>
</protein>